<keyword evidence="3" id="KW-1185">Reference proteome</keyword>
<evidence type="ECO:0000313" key="3">
    <source>
        <dbReference type="Proteomes" id="UP000030750"/>
    </source>
</evidence>
<evidence type="ECO:0000256" key="1">
    <source>
        <dbReference type="SAM" id="MobiDB-lite"/>
    </source>
</evidence>
<dbReference type="AlphaFoldDB" id="U6LP76"/>
<feature type="region of interest" description="Disordered" evidence="1">
    <location>
        <begin position="309"/>
        <end position="360"/>
    </location>
</feature>
<organism evidence="2 3">
    <name type="scientific">Eimeria brunetti</name>
    <dbReference type="NCBI Taxonomy" id="51314"/>
    <lineage>
        <taxon>Eukaryota</taxon>
        <taxon>Sar</taxon>
        <taxon>Alveolata</taxon>
        <taxon>Apicomplexa</taxon>
        <taxon>Conoidasida</taxon>
        <taxon>Coccidia</taxon>
        <taxon>Eucoccidiorida</taxon>
        <taxon>Eimeriorina</taxon>
        <taxon>Eimeriidae</taxon>
        <taxon>Eimeria</taxon>
    </lineage>
</organism>
<dbReference type="VEuPathDB" id="ToxoDB:EBH_0033210"/>
<gene>
    <name evidence="2" type="ORF">EBH_0033210</name>
</gene>
<evidence type="ECO:0000313" key="2">
    <source>
        <dbReference type="EMBL" id="CDJ50389.1"/>
    </source>
</evidence>
<proteinExistence type="predicted"/>
<dbReference type="Proteomes" id="UP000030750">
    <property type="component" value="Unassembled WGS sequence"/>
</dbReference>
<reference evidence="2" key="1">
    <citation type="submission" date="2013-10" db="EMBL/GenBank/DDBJ databases">
        <title>Genomic analysis of the causative agents of coccidiosis in chickens.</title>
        <authorList>
            <person name="Reid A.J."/>
            <person name="Blake D."/>
            <person name="Billington K."/>
            <person name="Browne H."/>
            <person name="Dunn M."/>
            <person name="Hung S."/>
            <person name="Kawahara F."/>
            <person name="Miranda-Saavedra D."/>
            <person name="Mourier T."/>
            <person name="Nagra H."/>
            <person name="Otto T.D."/>
            <person name="Rawlings N."/>
            <person name="Sanchez A."/>
            <person name="Sanders M."/>
            <person name="Subramaniam C."/>
            <person name="Tay Y."/>
            <person name="Dear P."/>
            <person name="Doerig C."/>
            <person name="Gruber A."/>
            <person name="Parkinson J."/>
            <person name="Shirley M."/>
            <person name="Wan K.L."/>
            <person name="Berriman M."/>
            <person name="Tomley F."/>
            <person name="Pain A."/>
        </authorList>
    </citation>
    <scope>NUCLEOTIDE SEQUENCE [LARGE SCALE GENOMIC DNA]</scope>
    <source>
        <strain evidence="2">Houghton</strain>
    </source>
</reference>
<sequence length="370" mass="37998">MAGLSSYRGNKAAAADAAAVGSPTAATGAAARAAAAAAPVAEEAAAAAAAAEAAATAAAAAAEAAAKESGDDCLFDAFCLLSSNTAAAAAARLLLPPSPGPLSTFGGPLLDLWFLCFEVYCCRCCLSPHQVQQRLQYFLGDGPKGGAPGGAPVGAPWGPPQGAPRGAPWGPSRLPQTLGYPCGFAFLSYKEARTLMLLRGPPNQDAASVAAAAADLCGSNLNPREAVGLLLLLQLLHRRAQRVFALYKQGPPRPLEAGALVGVLVGALQPAAAAVAAALQQTLQQQQTQPSFEAFATLLLHATKTQQEGLDPLWAPPQPPTLSWNQEPLQQQQQQQKGRLFSSKRPLEAGDTAEETPVSIAKRQILHCHG</sequence>
<protein>
    <submittedName>
        <fullName evidence="2">Uncharacterized protein</fullName>
    </submittedName>
</protein>
<dbReference type="OrthoDB" id="346686at2759"/>
<accession>U6LP76</accession>
<reference evidence="2" key="2">
    <citation type="submission" date="2013-10" db="EMBL/GenBank/DDBJ databases">
        <authorList>
            <person name="Aslett M."/>
        </authorList>
    </citation>
    <scope>NUCLEOTIDE SEQUENCE [LARGE SCALE GENOMIC DNA]</scope>
    <source>
        <strain evidence="2">Houghton</strain>
    </source>
</reference>
<dbReference type="EMBL" id="HG712201">
    <property type="protein sequence ID" value="CDJ50389.1"/>
    <property type="molecule type" value="Genomic_DNA"/>
</dbReference>
<name>U6LP76_9EIME</name>